<keyword evidence="5" id="KW-0653">Protein transport</keyword>
<dbReference type="InterPro" id="IPR012476">
    <property type="entry name" value="GLE1"/>
</dbReference>
<dbReference type="Proteomes" id="UP001473302">
    <property type="component" value="Unassembled WGS sequence"/>
</dbReference>
<protein>
    <recommendedName>
        <fullName evidence="9">mRNA export factor GLE1</fullName>
    </recommendedName>
    <alternativeName>
        <fullName evidence="10">Nucleoporin GLE1</fullName>
    </alternativeName>
</protein>
<accession>A0ABP9YR83</accession>
<reference evidence="12 13" key="1">
    <citation type="submission" date="2024-04" db="EMBL/GenBank/DDBJ databases">
        <title>genome sequences of Mucor flavus KT1a and Helicostylum pulchrum KT1b strains isolated from the surface of a dry-aged beef.</title>
        <authorList>
            <person name="Toyotome T."/>
            <person name="Hosono M."/>
            <person name="Torimaru M."/>
            <person name="Fukuda K."/>
            <person name="Mikami N."/>
        </authorList>
    </citation>
    <scope>NUCLEOTIDE SEQUENCE [LARGE SCALE GENOMIC DNA]</scope>
    <source>
        <strain evidence="12 13">KT1a</strain>
    </source>
</reference>
<keyword evidence="7" id="KW-0906">Nuclear pore complex</keyword>
<keyword evidence="13" id="KW-1185">Reference proteome</keyword>
<evidence type="ECO:0000256" key="4">
    <source>
        <dbReference type="ARBA" id="ARBA00022816"/>
    </source>
</evidence>
<name>A0ABP9YR83_9FUNG</name>
<proteinExistence type="inferred from homology"/>
<evidence type="ECO:0000256" key="9">
    <source>
        <dbReference type="ARBA" id="ARBA00026227"/>
    </source>
</evidence>
<evidence type="ECO:0000256" key="6">
    <source>
        <dbReference type="ARBA" id="ARBA00023010"/>
    </source>
</evidence>
<comment type="caution">
    <text evidence="12">The sequence shown here is derived from an EMBL/GenBank/DDBJ whole genome shotgun (WGS) entry which is preliminary data.</text>
</comment>
<evidence type="ECO:0000313" key="12">
    <source>
        <dbReference type="EMBL" id="GAA5809357.1"/>
    </source>
</evidence>
<evidence type="ECO:0000256" key="2">
    <source>
        <dbReference type="ARBA" id="ARBA00011056"/>
    </source>
</evidence>
<keyword evidence="8" id="KW-0539">Nucleus</keyword>
<dbReference type="PANTHER" id="PTHR12960:SF0">
    <property type="entry name" value="MRNA EXPORT FACTOR GLE1"/>
    <property type="match status" value="1"/>
</dbReference>
<comment type="similarity">
    <text evidence="2">Belongs to the GLE1 family.</text>
</comment>
<evidence type="ECO:0000256" key="7">
    <source>
        <dbReference type="ARBA" id="ARBA00023132"/>
    </source>
</evidence>
<evidence type="ECO:0000256" key="1">
    <source>
        <dbReference type="ARBA" id="ARBA00004567"/>
    </source>
</evidence>
<evidence type="ECO:0000256" key="10">
    <source>
        <dbReference type="ARBA" id="ARBA00029983"/>
    </source>
</evidence>
<evidence type="ECO:0000256" key="8">
    <source>
        <dbReference type="ARBA" id="ARBA00023242"/>
    </source>
</evidence>
<gene>
    <name evidence="12" type="ORF">MFLAVUS_002765</name>
</gene>
<evidence type="ECO:0000313" key="13">
    <source>
        <dbReference type="Proteomes" id="UP001473302"/>
    </source>
</evidence>
<dbReference type="InterPro" id="IPR038506">
    <property type="entry name" value="GLE1-like_sf"/>
</dbReference>
<evidence type="ECO:0000256" key="3">
    <source>
        <dbReference type="ARBA" id="ARBA00022448"/>
    </source>
</evidence>
<sequence length="499" mass="58562">MTPVAITNPNVYTVPDIDSDSDSGDYYRPHNRAKVYRSEEQEKNLIKLGCYYDPLKEYKRTYILQNLKCFDQQYDDKLQQHQLNVQKERENYLETLRKKKEEEKKIYDSLLTEVSNLTLDEEKLNKEFQDELKKQRKAVEEAIAYDRKRTETETAEARSKAEKEQKELEAKERKEKEIKKLKEMQDSDASLSGLEYFKKYYAKIEQYRDTFKPKLQDAAFSKAWFKRKSGIRRTISQLTSNHEFIFTKYKDIYALLMSIKQESNDAYEITLNYLAKEILGQVAQDVANKPYCAYIYARFTYMICSSIPEFTDYLLGRLYKRCPYVVPQFYDGDPNISDKELRAKLRYTYSDKKEKILETFLIHGERNRGFIMFYVGLCQTIPDPGHPPNPFAIKDAWLYLVRLLNMSLRAITPFLVIAVLDIAGKRLLESYPNQMPKIFRMLRNTVLPMMIADVHSDAKSAVQQIDIFLSAYFEKGIAQVVSETPPESTNIVKKASNSF</sequence>
<keyword evidence="4" id="KW-0509">mRNA transport</keyword>
<keyword evidence="6" id="KW-0811">Translocation</keyword>
<comment type="subcellular location">
    <subcellularLocation>
        <location evidence="1">Nucleus</location>
        <location evidence="1">Nuclear pore complex</location>
    </subcellularLocation>
</comment>
<organism evidence="12 13">
    <name type="scientific">Mucor flavus</name>
    <dbReference type="NCBI Taxonomy" id="439312"/>
    <lineage>
        <taxon>Eukaryota</taxon>
        <taxon>Fungi</taxon>
        <taxon>Fungi incertae sedis</taxon>
        <taxon>Mucoromycota</taxon>
        <taxon>Mucoromycotina</taxon>
        <taxon>Mucoromycetes</taxon>
        <taxon>Mucorales</taxon>
        <taxon>Mucorineae</taxon>
        <taxon>Mucoraceae</taxon>
        <taxon>Mucor</taxon>
    </lineage>
</organism>
<evidence type="ECO:0000256" key="5">
    <source>
        <dbReference type="ARBA" id="ARBA00022927"/>
    </source>
</evidence>
<dbReference type="PANTHER" id="PTHR12960">
    <property type="entry name" value="GLE-1-RELATED"/>
    <property type="match status" value="1"/>
</dbReference>
<feature type="region of interest" description="Disordered" evidence="11">
    <location>
        <begin position="150"/>
        <end position="174"/>
    </location>
</feature>
<dbReference type="Pfam" id="PF07817">
    <property type="entry name" value="GLE1"/>
    <property type="match status" value="1"/>
</dbReference>
<dbReference type="EMBL" id="BAABUK010000005">
    <property type="protein sequence ID" value="GAA5809357.1"/>
    <property type="molecule type" value="Genomic_DNA"/>
</dbReference>
<keyword evidence="3" id="KW-0813">Transport</keyword>
<evidence type="ECO:0000256" key="11">
    <source>
        <dbReference type="SAM" id="MobiDB-lite"/>
    </source>
</evidence>
<dbReference type="Gene3D" id="1.25.40.510">
    <property type="entry name" value="GLE1-like"/>
    <property type="match status" value="1"/>
</dbReference>